<dbReference type="EMBL" id="VJWX01000312">
    <property type="protein sequence ID" value="TVT36590.1"/>
    <property type="molecule type" value="Genomic_DNA"/>
</dbReference>
<dbReference type="InterPro" id="IPR024520">
    <property type="entry name" value="DUF3558"/>
</dbReference>
<reference evidence="2 3" key="1">
    <citation type="submission" date="2019-07" db="EMBL/GenBank/DDBJ databases">
        <authorList>
            <person name="Duangmal K."/>
            <person name="Teo W.F.A."/>
        </authorList>
    </citation>
    <scope>NUCLEOTIDE SEQUENCE [LARGE SCALE GENOMIC DNA]</scope>
    <source>
        <strain evidence="2 3">TBRC 6029</strain>
    </source>
</reference>
<gene>
    <name evidence="2" type="ORF">FNH05_25455</name>
</gene>
<proteinExistence type="predicted"/>
<dbReference type="AlphaFoldDB" id="A0A558BJ87"/>
<name>A0A558BJ87_9PSEU</name>
<feature type="compositionally biased region" description="Low complexity" evidence="1">
    <location>
        <begin position="33"/>
        <end position="43"/>
    </location>
</feature>
<feature type="region of interest" description="Disordered" evidence="1">
    <location>
        <begin position="33"/>
        <end position="57"/>
    </location>
</feature>
<dbReference type="Proteomes" id="UP000320011">
    <property type="component" value="Unassembled WGS sequence"/>
</dbReference>
<dbReference type="PROSITE" id="PS51257">
    <property type="entry name" value="PROKAR_LIPOPROTEIN"/>
    <property type="match status" value="1"/>
</dbReference>
<dbReference type="RefSeq" id="WP_144591235.1">
    <property type="nucleotide sequence ID" value="NZ_VJWX01000312.1"/>
</dbReference>
<evidence type="ECO:0000256" key="1">
    <source>
        <dbReference type="SAM" id="MobiDB-lite"/>
    </source>
</evidence>
<protein>
    <submittedName>
        <fullName evidence="2">DUF3558 domain-containing protein</fullName>
    </submittedName>
</protein>
<evidence type="ECO:0000313" key="3">
    <source>
        <dbReference type="Proteomes" id="UP000320011"/>
    </source>
</evidence>
<sequence length="190" mass="18674">MAAERGHAALPVLLAGGLLTGCLLAGCGAKASPAAAPGTSQSPSPSPEPVVPPVTASPTGVAALSPCELMTPAERSAAGLTSAGRAKTIGSARACDWTEPGTFGLTVTLDETAALTDLHPSGGSKTTVGGHAAIKVPGSGDGTCAVLLAAGGKATAQVDITNTNFRDTRLACQRAATVAQLIEPKLPEER</sequence>
<organism evidence="2 3">
    <name type="scientific">Amycolatopsis rhizosphaerae</name>
    <dbReference type="NCBI Taxonomy" id="2053003"/>
    <lineage>
        <taxon>Bacteria</taxon>
        <taxon>Bacillati</taxon>
        <taxon>Actinomycetota</taxon>
        <taxon>Actinomycetes</taxon>
        <taxon>Pseudonocardiales</taxon>
        <taxon>Pseudonocardiaceae</taxon>
        <taxon>Amycolatopsis</taxon>
    </lineage>
</organism>
<comment type="caution">
    <text evidence="2">The sequence shown here is derived from an EMBL/GenBank/DDBJ whole genome shotgun (WGS) entry which is preliminary data.</text>
</comment>
<dbReference type="OrthoDB" id="3622719at2"/>
<dbReference type="Pfam" id="PF12079">
    <property type="entry name" value="DUF3558"/>
    <property type="match status" value="1"/>
</dbReference>
<keyword evidence="3" id="KW-1185">Reference proteome</keyword>
<accession>A0A558BJ87</accession>
<reference evidence="2 3" key="2">
    <citation type="submission" date="2019-08" db="EMBL/GenBank/DDBJ databases">
        <title>Amycolatopsis acidicola sp. nov., isolated from peat swamp forest soil.</title>
        <authorList>
            <person name="Srisuk N."/>
        </authorList>
    </citation>
    <scope>NUCLEOTIDE SEQUENCE [LARGE SCALE GENOMIC DNA]</scope>
    <source>
        <strain evidence="2 3">TBRC 6029</strain>
    </source>
</reference>
<evidence type="ECO:0000313" key="2">
    <source>
        <dbReference type="EMBL" id="TVT36590.1"/>
    </source>
</evidence>